<evidence type="ECO:0000313" key="3">
    <source>
        <dbReference type="Proteomes" id="UP000762676"/>
    </source>
</evidence>
<evidence type="ECO:0000313" key="2">
    <source>
        <dbReference type="EMBL" id="GFS13448.1"/>
    </source>
</evidence>
<comment type="caution">
    <text evidence="2">The sequence shown here is derived from an EMBL/GenBank/DDBJ whole genome shotgun (WGS) entry which is preliminary data.</text>
</comment>
<gene>
    <name evidence="2" type="ORF">ElyMa_004884600</name>
</gene>
<name>A0AAV4IVM4_9GAST</name>
<dbReference type="AlphaFoldDB" id="A0AAV4IVM4"/>
<reference evidence="2 3" key="1">
    <citation type="journal article" date="2021" name="Elife">
        <title>Chloroplast acquisition without the gene transfer in kleptoplastic sea slugs, Plakobranchus ocellatus.</title>
        <authorList>
            <person name="Maeda T."/>
            <person name="Takahashi S."/>
            <person name="Yoshida T."/>
            <person name="Shimamura S."/>
            <person name="Takaki Y."/>
            <person name="Nagai Y."/>
            <person name="Toyoda A."/>
            <person name="Suzuki Y."/>
            <person name="Arimoto A."/>
            <person name="Ishii H."/>
            <person name="Satoh N."/>
            <person name="Nishiyama T."/>
            <person name="Hasebe M."/>
            <person name="Maruyama T."/>
            <person name="Minagawa J."/>
            <person name="Obokata J."/>
            <person name="Shigenobu S."/>
        </authorList>
    </citation>
    <scope>NUCLEOTIDE SEQUENCE [LARGE SCALE GENOMIC DNA]</scope>
</reference>
<accession>A0AAV4IVM4</accession>
<sequence length="100" mass="10628">MDLSQTSSLNNRLDEVELTDTPQDFVLNLVIRLASGGLAYILRQPRLRPPANTGGGLLGIGFLDAHALVPGKTSNAAVVPVFSSQQPRPNLSPSCQSQCD</sequence>
<evidence type="ECO:0000256" key="1">
    <source>
        <dbReference type="SAM" id="MobiDB-lite"/>
    </source>
</evidence>
<dbReference type="Proteomes" id="UP000762676">
    <property type="component" value="Unassembled WGS sequence"/>
</dbReference>
<organism evidence="2 3">
    <name type="scientific">Elysia marginata</name>
    <dbReference type="NCBI Taxonomy" id="1093978"/>
    <lineage>
        <taxon>Eukaryota</taxon>
        <taxon>Metazoa</taxon>
        <taxon>Spiralia</taxon>
        <taxon>Lophotrochozoa</taxon>
        <taxon>Mollusca</taxon>
        <taxon>Gastropoda</taxon>
        <taxon>Heterobranchia</taxon>
        <taxon>Euthyneura</taxon>
        <taxon>Panpulmonata</taxon>
        <taxon>Sacoglossa</taxon>
        <taxon>Placobranchoidea</taxon>
        <taxon>Plakobranchidae</taxon>
        <taxon>Elysia</taxon>
    </lineage>
</organism>
<proteinExistence type="predicted"/>
<dbReference type="EMBL" id="BMAT01009771">
    <property type="protein sequence ID" value="GFS13448.1"/>
    <property type="molecule type" value="Genomic_DNA"/>
</dbReference>
<feature type="region of interest" description="Disordered" evidence="1">
    <location>
        <begin position="81"/>
        <end position="100"/>
    </location>
</feature>
<keyword evidence="3" id="KW-1185">Reference proteome</keyword>
<protein>
    <submittedName>
        <fullName evidence="2">Uncharacterized protein</fullName>
    </submittedName>
</protein>